<gene>
    <name evidence="1" type="ORF">DCC88_12020</name>
</gene>
<evidence type="ECO:0000313" key="1">
    <source>
        <dbReference type="EMBL" id="RDB35069.1"/>
    </source>
</evidence>
<dbReference type="Proteomes" id="UP000253934">
    <property type="component" value="Unassembled WGS sequence"/>
</dbReference>
<dbReference type="EMBL" id="QOVW01000109">
    <property type="protein sequence ID" value="RDB35069.1"/>
    <property type="molecule type" value="Genomic_DNA"/>
</dbReference>
<reference evidence="1" key="1">
    <citation type="submission" date="2018-04" db="EMBL/GenBank/DDBJ databases">
        <title>Draft genome sequence of the Candidatus Spirobacillus cienkowskii, a pathogen of freshwater Daphnia species, reconstructed from hemolymph metagenomic reads.</title>
        <authorList>
            <person name="Bresciani L."/>
            <person name="Lemos L.N."/>
            <person name="Wale N."/>
            <person name="Lin J.Y."/>
            <person name="Fernandes G.R."/>
            <person name="Duffy M.A."/>
            <person name="Rodrigues J.M."/>
        </authorList>
    </citation>
    <scope>NUCLEOTIDE SEQUENCE [LARGE SCALE GENOMIC DNA]</scope>
    <source>
        <strain evidence="1">Binning01</strain>
    </source>
</reference>
<keyword evidence="2" id="KW-1185">Reference proteome</keyword>
<name>A0A369KKC0_9BACT</name>
<protein>
    <submittedName>
        <fullName evidence="1">Uncharacterized protein</fullName>
    </submittedName>
</protein>
<proteinExistence type="predicted"/>
<organism evidence="1 2">
    <name type="scientific">Spirobacillus cienkowskii</name>
    <dbReference type="NCBI Taxonomy" id="495820"/>
    <lineage>
        <taxon>Bacteria</taxon>
        <taxon>Pseudomonadati</taxon>
        <taxon>Bdellovibrionota</taxon>
        <taxon>Oligoflexia</taxon>
        <taxon>Silvanigrellales</taxon>
        <taxon>Spirobacillus</taxon>
    </lineage>
</organism>
<sequence>MPLTIQNRDNTLNYWWILDEHKNNLINWQRYNTRETLINNRNRVHAERRRLVQLVINEVYDACDWFYRNIQNENLKNSLFKKNSLSKLIPNDNQTLIQLNLPHKAFYDWLMITIEGHADDHYNKNNYSSYLSNFGSIPFLPEYTDHPIINPMPLDNRITVAYTAKIKEDTLNYWWGLEGHKNTLITWQRENNQDVLQTNKNTVHTERLRLI</sequence>
<dbReference type="AlphaFoldDB" id="A0A369KKC0"/>
<accession>A0A369KKC0</accession>
<feature type="non-terminal residue" evidence="1">
    <location>
        <position position="211"/>
    </location>
</feature>
<comment type="caution">
    <text evidence="1">The sequence shown here is derived from an EMBL/GenBank/DDBJ whole genome shotgun (WGS) entry which is preliminary data.</text>
</comment>
<evidence type="ECO:0000313" key="2">
    <source>
        <dbReference type="Proteomes" id="UP000253934"/>
    </source>
</evidence>